<dbReference type="InterPro" id="IPR003439">
    <property type="entry name" value="ABC_transporter-like_ATP-bd"/>
</dbReference>
<dbReference type="RefSeq" id="WP_240271035.1">
    <property type="nucleotide sequence ID" value="NZ_JAKSXN010000065.1"/>
</dbReference>
<dbReference type="EMBL" id="JBHTKZ010000061">
    <property type="protein sequence ID" value="MFD1183942.1"/>
    <property type="molecule type" value="Genomic_DNA"/>
</dbReference>
<dbReference type="InterPro" id="IPR017911">
    <property type="entry name" value="MacB-like_ATP-bd"/>
</dbReference>
<evidence type="ECO:0000256" key="2">
    <source>
        <dbReference type="ARBA" id="ARBA00022448"/>
    </source>
</evidence>
<keyword evidence="4 6" id="KW-0067">ATP-binding</keyword>
<sequence>MEVIRLRELKKVYRHKSNETLALSGINLTINQGELVAIMGPSGSGKSTLLNILGLMDSPSEGEYFLEGQSVNQVRRHKIHITRNQMIGFVFQYFALLKDYTAQDNVMLPLTYRRLRNKERVAKARYYLQKVGLEEHVHKKPDELSGGQQQRVAIARALVGEPEIILADEPTGNLDRKTGEEIMDLLQEINREGKTIIIVTHDMEVAKKCRRIIEIVDGKIHTDQLKRNSSIVNEYEL</sequence>
<dbReference type="CDD" id="cd03255">
    <property type="entry name" value="ABC_MJ0796_LolCDE_FtsE"/>
    <property type="match status" value="1"/>
</dbReference>
<keyword evidence="2" id="KW-0813">Transport</keyword>
<dbReference type="PANTHER" id="PTHR42798:SF7">
    <property type="entry name" value="ALPHA-D-RIBOSE 1-METHYLPHOSPHONATE 5-TRIPHOSPHATE SYNTHASE SUBUNIT PHNL"/>
    <property type="match status" value="1"/>
</dbReference>
<dbReference type="Gene3D" id="3.40.50.300">
    <property type="entry name" value="P-loop containing nucleotide triphosphate hydrolases"/>
    <property type="match status" value="1"/>
</dbReference>
<dbReference type="PROSITE" id="PS50893">
    <property type="entry name" value="ABC_TRANSPORTER_2"/>
    <property type="match status" value="1"/>
</dbReference>
<name>A0ABW3SIF3_9BACL</name>
<gene>
    <name evidence="6" type="ORF">ACFQ2Z_21580</name>
</gene>
<dbReference type="PROSITE" id="PS00211">
    <property type="entry name" value="ABC_TRANSPORTER_1"/>
    <property type="match status" value="1"/>
</dbReference>
<dbReference type="Proteomes" id="UP001597211">
    <property type="component" value="Unassembled WGS sequence"/>
</dbReference>
<evidence type="ECO:0000256" key="4">
    <source>
        <dbReference type="ARBA" id="ARBA00022840"/>
    </source>
</evidence>
<dbReference type="InterPro" id="IPR003593">
    <property type="entry name" value="AAA+_ATPase"/>
</dbReference>
<dbReference type="Pfam" id="PF00005">
    <property type="entry name" value="ABC_tran"/>
    <property type="match status" value="1"/>
</dbReference>
<dbReference type="PANTHER" id="PTHR42798">
    <property type="entry name" value="LIPOPROTEIN-RELEASING SYSTEM ATP-BINDING PROTEIN LOLD"/>
    <property type="match status" value="1"/>
</dbReference>
<dbReference type="InterPro" id="IPR027417">
    <property type="entry name" value="P-loop_NTPase"/>
</dbReference>
<evidence type="ECO:0000256" key="1">
    <source>
        <dbReference type="ARBA" id="ARBA00005417"/>
    </source>
</evidence>
<protein>
    <submittedName>
        <fullName evidence="6">ABC transporter ATP-binding protein</fullName>
    </submittedName>
</protein>
<evidence type="ECO:0000256" key="3">
    <source>
        <dbReference type="ARBA" id="ARBA00022741"/>
    </source>
</evidence>
<accession>A0ABW3SIF3</accession>
<comment type="similarity">
    <text evidence="1">Belongs to the ABC transporter superfamily.</text>
</comment>
<dbReference type="SMART" id="SM00382">
    <property type="entry name" value="AAA"/>
    <property type="match status" value="1"/>
</dbReference>
<dbReference type="GO" id="GO:0005524">
    <property type="term" value="F:ATP binding"/>
    <property type="evidence" value="ECO:0007669"/>
    <property type="project" value="UniProtKB-KW"/>
</dbReference>
<keyword evidence="3" id="KW-0547">Nucleotide-binding</keyword>
<evidence type="ECO:0000259" key="5">
    <source>
        <dbReference type="PROSITE" id="PS50893"/>
    </source>
</evidence>
<keyword evidence="7" id="KW-1185">Reference proteome</keyword>
<dbReference type="SUPFAM" id="SSF52540">
    <property type="entry name" value="P-loop containing nucleoside triphosphate hydrolases"/>
    <property type="match status" value="1"/>
</dbReference>
<reference evidence="7" key="1">
    <citation type="journal article" date="2019" name="Int. J. Syst. Evol. Microbiol.">
        <title>The Global Catalogue of Microorganisms (GCM) 10K type strain sequencing project: providing services to taxonomists for standard genome sequencing and annotation.</title>
        <authorList>
            <consortium name="The Broad Institute Genomics Platform"/>
            <consortium name="The Broad Institute Genome Sequencing Center for Infectious Disease"/>
            <person name="Wu L."/>
            <person name="Ma J."/>
        </authorList>
    </citation>
    <scope>NUCLEOTIDE SEQUENCE [LARGE SCALE GENOMIC DNA]</scope>
    <source>
        <strain evidence="7">CCUG 48216</strain>
    </source>
</reference>
<proteinExistence type="inferred from homology"/>
<evidence type="ECO:0000313" key="6">
    <source>
        <dbReference type="EMBL" id="MFD1183942.1"/>
    </source>
</evidence>
<dbReference type="InterPro" id="IPR017871">
    <property type="entry name" value="ABC_transporter-like_CS"/>
</dbReference>
<comment type="caution">
    <text evidence="6">The sequence shown here is derived from an EMBL/GenBank/DDBJ whole genome shotgun (WGS) entry which is preliminary data.</text>
</comment>
<evidence type="ECO:0000313" key="7">
    <source>
        <dbReference type="Proteomes" id="UP001597211"/>
    </source>
</evidence>
<feature type="domain" description="ABC transporter" evidence="5">
    <location>
        <begin position="4"/>
        <end position="237"/>
    </location>
</feature>
<organism evidence="6 7">
    <name type="scientific">Paenibacillus timonensis</name>
    <dbReference type="NCBI Taxonomy" id="225915"/>
    <lineage>
        <taxon>Bacteria</taxon>
        <taxon>Bacillati</taxon>
        <taxon>Bacillota</taxon>
        <taxon>Bacilli</taxon>
        <taxon>Bacillales</taxon>
        <taxon>Paenibacillaceae</taxon>
        <taxon>Paenibacillus</taxon>
    </lineage>
</organism>